<sequence length="67" mass="7626">MSTAPVKSLIDEQLEDISAHNLREAYGLAERRGFFGAPVEQYAEPGYGGRVLQVLRYRVQKQESRNE</sequence>
<proteinExistence type="predicted"/>
<name>A0ABT6QG45_9PSED</name>
<dbReference type="Proteomes" id="UP001159100">
    <property type="component" value="Unassembled WGS sequence"/>
</dbReference>
<protein>
    <submittedName>
        <fullName evidence="1">Uncharacterized protein</fullName>
    </submittedName>
</protein>
<evidence type="ECO:0000313" key="2">
    <source>
        <dbReference type="Proteomes" id="UP001159100"/>
    </source>
</evidence>
<accession>A0ABT6QG45</accession>
<evidence type="ECO:0000313" key="1">
    <source>
        <dbReference type="EMBL" id="MDI2589831.1"/>
    </source>
</evidence>
<dbReference type="RefSeq" id="WP_282314686.1">
    <property type="nucleotide sequence ID" value="NZ_JARBWL010000001.1"/>
</dbReference>
<reference evidence="1 2" key="1">
    <citation type="submission" date="2023-02" db="EMBL/GenBank/DDBJ databases">
        <title>Pseudomonas chrutzelriedensis sp. nov., a potently antifungal strain isolated from moss.</title>
        <authorList>
            <person name="Schnyder A."/>
            <person name="Kalawong R."/>
            <person name="Eberl L."/>
            <person name="Agnoli K."/>
        </authorList>
    </citation>
    <scope>NUCLEOTIDE SEQUENCE [LARGE SCALE GENOMIC DNA]</scope>
    <source>
        <strain evidence="1 2">681</strain>
    </source>
</reference>
<organism evidence="1 2">
    <name type="scientific">Pseudomonas fungipugnans</name>
    <dbReference type="NCBI Taxonomy" id="3024217"/>
    <lineage>
        <taxon>Bacteria</taxon>
        <taxon>Pseudomonadati</taxon>
        <taxon>Pseudomonadota</taxon>
        <taxon>Gammaproteobacteria</taxon>
        <taxon>Pseudomonadales</taxon>
        <taxon>Pseudomonadaceae</taxon>
        <taxon>Pseudomonas</taxon>
    </lineage>
</organism>
<keyword evidence="2" id="KW-1185">Reference proteome</keyword>
<dbReference type="EMBL" id="JARBWL010000001">
    <property type="protein sequence ID" value="MDI2589831.1"/>
    <property type="molecule type" value="Genomic_DNA"/>
</dbReference>
<gene>
    <name evidence="1" type="ORF">POF45_00080</name>
</gene>
<comment type="caution">
    <text evidence="1">The sequence shown here is derived from an EMBL/GenBank/DDBJ whole genome shotgun (WGS) entry which is preliminary data.</text>
</comment>